<comment type="subcellular location">
    <subcellularLocation>
        <location evidence="1">Cell membrane</location>
        <topology evidence="1">Multi-pass membrane protein</topology>
    </subcellularLocation>
</comment>
<feature type="transmembrane region" description="Helical" evidence="7">
    <location>
        <begin position="478"/>
        <end position="497"/>
    </location>
</feature>
<evidence type="ECO:0000259" key="8">
    <source>
        <dbReference type="Pfam" id="PF02687"/>
    </source>
</evidence>
<feature type="transmembrane region" description="Helical" evidence="7">
    <location>
        <begin position="675"/>
        <end position="696"/>
    </location>
</feature>
<feature type="transmembrane region" description="Helical" evidence="7">
    <location>
        <begin position="12"/>
        <end position="38"/>
    </location>
</feature>
<evidence type="ECO:0000256" key="5">
    <source>
        <dbReference type="ARBA" id="ARBA00023136"/>
    </source>
</evidence>
<feature type="transmembrane region" description="Helical" evidence="7">
    <location>
        <begin position="421"/>
        <end position="445"/>
    </location>
</feature>
<feature type="transmembrane region" description="Helical" evidence="7">
    <location>
        <begin position="393"/>
        <end position="415"/>
    </location>
</feature>
<organism evidence="9 10">
    <name type="scientific">Pontibacillus salicampi</name>
    <dbReference type="NCBI Taxonomy" id="1449801"/>
    <lineage>
        <taxon>Bacteria</taxon>
        <taxon>Bacillati</taxon>
        <taxon>Bacillota</taxon>
        <taxon>Bacilli</taxon>
        <taxon>Bacillales</taxon>
        <taxon>Bacillaceae</taxon>
        <taxon>Pontibacillus</taxon>
    </lineage>
</organism>
<dbReference type="PANTHER" id="PTHR30572:SF4">
    <property type="entry name" value="ABC TRANSPORTER PERMEASE YTRF"/>
    <property type="match status" value="1"/>
</dbReference>
<proteinExistence type="inferred from homology"/>
<evidence type="ECO:0000256" key="3">
    <source>
        <dbReference type="ARBA" id="ARBA00022692"/>
    </source>
</evidence>
<comment type="caution">
    <text evidence="9">The sequence shown here is derived from an EMBL/GenBank/DDBJ whole genome shotgun (WGS) entry which is preliminary data.</text>
</comment>
<evidence type="ECO:0000313" key="9">
    <source>
        <dbReference type="EMBL" id="MFC0522950.1"/>
    </source>
</evidence>
<dbReference type="RefSeq" id="WP_377345473.1">
    <property type="nucleotide sequence ID" value="NZ_JBHLTP010000003.1"/>
</dbReference>
<feature type="transmembrane region" description="Helical" evidence="7">
    <location>
        <begin position="717"/>
        <end position="750"/>
    </location>
</feature>
<feature type="domain" description="ABC3 transporter permease C-terminal" evidence="8">
    <location>
        <begin position="677"/>
        <end position="784"/>
    </location>
</feature>
<evidence type="ECO:0000256" key="4">
    <source>
        <dbReference type="ARBA" id="ARBA00022989"/>
    </source>
</evidence>
<evidence type="ECO:0000256" key="7">
    <source>
        <dbReference type="SAM" id="Phobius"/>
    </source>
</evidence>
<sequence>MGKLLVADLRKNLKLFFGTFLAIIVTSCIISACLNLVFSSVAGFDSGKRFKGMDLVVMAEQDITVSHTEEDGDVDKEIEKSSGRVLLSEEQISFLQENYNAIPDYSFHVEVENAMYTKLAGHNFESMELSDFGLDGNKPSHDQIVVDERFAERNSLQIGDNLTIKTNEEVESFEISGIATSDSRELYELQNYIFFEDAIAKENAIGSFSAGITTSSPKDVEQSLKENHYTVLSGDYTSKAELPSIASKNNSLMVIFITMGSVCLVISMFVISGTVQFSIQNRFRTLALLRVIGLNKRQILAMLAGQSLIIGLGGSLIGTLLGIPLAKFIIHAYQRLGIVNEDFTVIHFWAWDGVVISGIIMLSIIVTIITANRPLSVSPSSAIKEEGEFTGKTSVLGILTGIILILGGVSILNFTPMSGGIGIGMAFCACSLFLAGIMSLTPILMKGFNWILSLFFRNMGKSLGQVAHANIKGKASKFAVASVSISIMLTMGTVMMLNNITYMDAVTQQQYEFADEYPYVTQGMAPFEVKERTDILGLTSTETLLHHRNDLFDLNMLLTVGKVPELQIIEGTSNLTEDSILLSNKIKDVHPGDTIPVFLENGTQKILTVEGIFESDGIRDESFNSVTLFKTVEESLYNHNLDYVYSENQLPGSEINKYSYYADAPSYDLQLGASLLLGGIALILSIVALFNTFAVIMSVRKQEFNGLKVIGAKRIQIFNMTLIEILIVTISGVLIGLVVLIACVGTYSYATTGIFDWIVDKRLFIGVLSLSSILGLLAGIIPSFITIGKLKRQFRTE</sequence>
<accession>A0ABV6LKM2</accession>
<dbReference type="Proteomes" id="UP001589836">
    <property type="component" value="Unassembled WGS sequence"/>
</dbReference>
<dbReference type="PROSITE" id="PS51257">
    <property type="entry name" value="PROKAR_LIPOPROTEIN"/>
    <property type="match status" value="1"/>
</dbReference>
<comment type="similarity">
    <text evidence="6">Belongs to the ABC-4 integral membrane protein family.</text>
</comment>
<feature type="transmembrane region" description="Helical" evidence="7">
    <location>
        <begin position="300"/>
        <end position="326"/>
    </location>
</feature>
<name>A0ABV6LKM2_9BACI</name>
<protein>
    <submittedName>
        <fullName evidence="9">FtsX-like permease family protein</fullName>
    </submittedName>
</protein>
<keyword evidence="3 7" id="KW-0812">Transmembrane</keyword>
<evidence type="ECO:0000256" key="1">
    <source>
        <dbReference type="ARBA" id="ARBA00004651"/>
    </source>
</evidence>
<keyword evidence="2" id="KW-1003">Cell membrane</keyword>
<feature type="transmembrane region" description="Helical" evidence="7">
    <location>
        <begin position="346"/>
        <end position="372"/>
    </location>
</feature>
<dbReference type="Pfam" id="PF02687">
    <property type="entry name" value="FtsX"/>
    <property type="match status" value="2"/>
</dbReference>
<keyword evidence="5 7" id="KW-0472">Membrane</keyword>
<feature type="transmembrane region" description="Helical" evidence="7">
    <location>
        <begin position="762"/>
        <end position="785"/>
    </location>
</feature>
<keyword evidence="4 7" id="KW-1133">Transmembrane helix</keyword>
<gene>
    <name evidence="9" type="ORF">ACFFGV_05005</name>
</gene>
<reference evidence="9 10" key="1">
    <citation type="submission" date="2024-09" db="EMBL/GenBank/DDBJ databases">
        <authorList>
            <person name="Sun Q."/>
            <person name="Mori K."/>
        </authorList>
    </citation>
    <scope>NUCLEOTIDE SEQUENCE [LARGE SCALE GENOMIC DNA]</scope>
    <source>
        <strain evidence="9 10">NCAIM B.02529</strain>
    </source>
</reference>
<dbReference type="PANTHER" id="PTHR30572">
    <property type="entry name" value="MEMBRANE COMPONENT OF TRANSPORTER-RELATED"/>
    <property type="match status" value="1"/>
</dbReference>
<dbReference type="EMBL" id="JBHLTP010000003">
    <property type="protein sequence ID" value="MFC0522950.1"/>
    <property type="molecule type" value="Genomic_DNA"/>
</dbReference>
<evidence type="ECO:0000256" key="2">
    <source>
        <dbReference type="ARBA" id="ARBA00022475"/>
    </source>
</evidence>
<feature type="domain" description="ABC3 transporter permease C-terminal" evidence="8">
    <location>
        <begin position="258"/>
        <end position="370"/>
    </location>
</feature>
<keyword evidence="10" id="KW-1185">Reference proteome</keyword>
<dbReference type="InterPro" id="IPR003838">
    <property type="entry name" value="ABC3_permease_C"/>
</dbReference>
<dbReference type="InterPro" id="IPR050250">
    <property type="entry name" value="Macrolide_Exporter_MacB"/>
</dbReference>
<evidence type="ECO:0000313" key="10">
    <source>
        <dbReference type="Proteomes" id="UP001589836"/>
    </source>
</evidence>
<evidence type="ECO:0000256" key="6">
    <source>
        <dbReference type="ARBA" id="ARBA00038076"/>
    </source>
</evidence>
<feature type="transmembrane region" description="Helical" evidence="7">
    <location>
        <begin position="252"/>
        <end position="279"/>
    </location>
</feature>